<dbReference type="Pfam" id="PF08393">
    <property type="entry name" value="DHC_N2"/>
    <property type="match status" value="1"/>
</dbReference>
<evidence type="ECO:0000256" key="11">
    <source>
        <dbReference type="ARBA" id="ARBA00023212"/>
    </source>
</evidence>
<gene>
    <name evidence="14" type="ORF">BRAFLDRAFT_102423</name>
</gene>
<dbReference type="EMBL" id="GG666549">
    <property type="protein sequence ID" value="EEN56656.1"/>
    <property type="molecule type" value="Genomic_DNA"/>
</dbReference>
<dbReference type="PANTHER" id="PTHR45703">
    <property type="entry name" value="DYNEIN HEAVY CHAIN"/>
    <property type="match status" value="1"/>
</dbReference>
<feature type="compositionally biased region" description="Basic and acidic residues" evidence="12">
    <location>
        <begin position="2190"/>
        <end position="2209"/>
    </location>
</feature>
<dbReference type="InParanoid" id="C3YSF5"/>
<evidence type="ECO:0000256" key="2">
    <source>
        <dbReference type="ARBA" id="ARBA00008887"/>
    </source>
</evidence>
<dbReference type="Gene3D" id="3.40.50.300">
    <property type="entry name" value="P-loop containing nucleotide triphosphate hydrolases"/>
    <property type="match status" value="3"/>
</dbReference>
<dbReference type="InterPro" id="IPR042228">
    <property type="entry name" value="Dynein_linker_3"/>
</dbReference>
<dbReference type="Gene3D" id="1.20.140.100">
    <property type="entry name" value="Dynein heavy chain, N-terminal domain 2"/>
    <property type="match status" value="1"/>
</dbReference>
<evidence type="ECO:0000313" key="14">
    <source>
        <dbReference type="EMBL" id="EEN56656.1"/>
    </source>
</evidence>
<evidence type="ECO:0000256" key="4">
    <source>
        <dbReference type="ARBA" id="ARBA00022701"/>
    </source>
</evidence>
<dbReference type="Gene3D" id="1.20.920.30">
    <property type="match status" value="1"/>
</dbReference>
<feature type="domain" description="AAA+ ATPase" evidence="13">
    <location>
        <begin position="1710"/>
        <end position="1826"/>
    </location>
</feature>
<reference evidence="14" key="1">
    <citation type="journal article" date="2008" name="Nature">
        <title>The amphioxus genome and the evolution of the chordate karyotype.</title>
        <authorList>
            <consortium name="US DOE Joint Genome Institute (JGI-PGF)"/>
            <person name="Putnam N.H."/>
            <person name="Butts T."/>
            <person name="Ferrier D.E.K."/>
            <person name="Furlong R.F."/>
            <person name="Hellsten U."/>
            <person name="Kawashima T."/>
            <person name="Robinson-Rechavi M."/>
            <person name="Shoguchi E."/>
            <person name="Terry A."/>
            <person name="Yu J.-K."/>
            <person name="Benito-Gutierrez E.L."/>
            <person name="Dubchak I."/>
            <person name="Garcia-Fernandez J."/>
            <person name="Gibson-Brown J.J."/>
            <person name="Grigoriev I.V."/>
            <person name="Horton A.C."/>
            <person name="de Jong P.J."/>
            <person name="Jurka J."/>
            <person name="Kapitonov V.V."/>
            <person name="Kohara Y."/>
            <person name="Kuroki Y."/>
            <person name="Lindquist E."/>
            <person name="Lucas S."/>
            <person name="Osoegawa K."/>
            <person name="Pennacchio L.A."/>
            <person name="Salamov A.A."/>
            <person name="Satou Y."/>
            <person name="Sauka-Spengler T."/>
            <person name="Schmutz J."/>
            <person name="Shin-I T."/>
            <person name="Toyoda A."/>
            <person name="Bronner-Fraser M."/>
            <person name="Fujiyama A."/>
            <person name="Holland L.Z."/>
            <person name="Holland P.W.H."/>
            <person name="Satoh N."/>
            <person name="Rokhsar D.S."/>
        </authorList>
    </citation>
    <scope>NUCLEOTIDE SEQUENCE [LARGE SCALE GENOMIC DNA]</scope>
    <source>
        <strain evidence="14">S238N-H82</strain>
        <tissue evidence="14">Testes</tissue>
    </source>
</reference>
<evidence type="ECO:0000256" key="7">
    <source>
        <dbReference type="ARBA" id="ARBA00022840"/>
    </source>
</evidence>
<dbReference type="GO" id="GO:0051959">
    <property type="term" value="F:dynein light intermediate chain binding"/>
    <property type="evidence" value="ECO:0007669"/>
    <property type="project" value="InterPro"/>
</dbReference>
<keyword evidence="8" id="KW-0243">Dynein</keyword>
<keyword evidence="5" id="KW-0677">Repeat</keyword>
<feature type="domain" description="AAA+ ATPase" evidence="13">
    <location>
        <begin position="2131"/>
        <end position="2376"/>
    </location>
</feature>
<dbReference type="GO" id="GO:0005524">
    <property type="term" value="F:ATP binding"/>
    <property type="evidence" value="ECO:0007669"/>
    <property type="project" value="UniProtKB-KW"/>
</dbReference>
<name>C3YSF5_BRAFL</name>
<protein>
    <recommendedName>
        <fullName evidence="13">AAA+ ATPase domain-containing protein</fullName>
    </recommendedName>
</protein>
<dbReference type="InterPro" id="IPR035699">
    <property type="entry name" value="AAA_6"/>
</dbReference>
<feature type="compositionally biased region" description="Polar residues" evidence="12">
    <location>
        <begin position="2858"/>
        <end position="2880"/>
    </location>
</feature>
<dbReference type="Gene3D" id="1.10.287.2620">
    <property type="match status" value="1"/>
</dbReference>
<dbReference type="GO" id="GO:0007018">
    <property type="term" value="P:microtubule-based movement"/>
    <property type="evidence" value="ECO:0007669"/>
    <property type="project" value="InterPro"/>
</dbReference>
<dbReference type="InterPro" id="IPR027417">
    <property type="entry name" value="P-loop_NTPase"/>
</dbReference>
<evidence type="ECO:0000256" key="3">
    <source>
        <dbReference type="ARBA" id="ARBA00022490"/>
    </source>
</evidence>
<feature type="domain" description="AAA+ ATPase" evidence="13">
    <location>
        <begin position="2609"/>
        <end position="2770"/>
    </location>
</feature>
<comment type="similarity">
    <text evidence="2">Belongs to the dynein heavy chain family.</text>
</comment>
<dbReference type="Pfam" id="PF17852">
    <property type="entry name" value="Dynein_AAA_lid"/>
    <property type="match status" value="1"/>
</dbReference>
<dbReference type="InterPro" id="IPR013602">
    <property type="entry name" value="Dynein_heavy_linker"/>
</dbReference>
<dbReference type="eggNOG" id="KOG3595">
    <property type="taxonomic scope" value="Eukaryota"/>
</dbReference>
<accession>C3YSF5</accession>
<keyword evidence="9" id="KW-0175">Coiled coil</keyword>
<feature type="compositionally biased region" description="Polar residues" evidence="12">
    <location>
        <begin position="642"/>
        <end position="690"/>
    </location>
</feature>
<feature type="region of interest" description="Disordered" evidence="12">
    <location>
        <begin position="2852"/>
        <end position="2899"/>
    </location>
</feature>
<feature type="region of interest" description="Disordered" evidence="12">
    <location>
        <begin position="2190"/>
        <end position="2215"/>
    </location>
</feature>
<dbReference type="SUPFAM" id="SSF52540">
    <property type="entry name" value="P-loop containing nucleoside triphosphate hydrolases"/>
    <property type="match status" value="4"/>
</dbReference>
<dbReference type="PANTHER" id="PTHR45703:SF36">
    <property type="entry name" value="DYNEIN HEAVY CHAIN, CYTOPLASMIC"/>
    <property type="match status" value="1"/>
</dbReference>
<sequence>MASIHDEPIMPTVHKLPAINTGRLVSGSGKGSTAHLESVTDTWAVQVRRQLQEQVNNGDEPGEELVQQLVQQVVSAFISTLQNDRRPSWLYLCDVLCLLEPHTELLQGRQQIAHYLERVYNHLQTHQERLFDINIVQALNKVFPKDMERIQHTGGNPRNYRTPTPPRLLSTTPTTSTKRNSLSSSVGLQLPDGYNPYVLERPDDETRYFRPKPLSMGDIRAAIPAVVLEASSRESVWGTSMGITATAMSLDLHDELKPAPPEKMFESLTSIIESKLDEDVSISEEAESMSEAPPMTGREAAEMFVKGKHLGRVEFVYLNLTPNRHYRPYDLVVVPKQKINKEHYVFSRFGALHVRPDEPNDTMTIADWNQEAVRWSSLMCIPFFKHFLVRKAFLRWKSYKRYEDFCRIREDVEENLPLAVPRFGAALLHISRLLLELTAINILPASTNTCFTLPEFETIIKKKRKEAEKILAKFFGYSQAVVNQIVSEVFEHLQHCEQQVKQTKTVYTKESLYLQRQKKEQRIQNFKKAKAVASRLGNFVKLVDQILLAHMVSLARKNIGAFVHTTMQAGEEAERDALFKAKLVFNRNDELILYPSKEKFQNATYSALLGIPAVIFRSAHPSEDGTSTQGSPGTGSRGRVESSLSSPVKLNVSQESARVQPQPSTGSKQDRSSMQTSRSGAVTGTTSNYTLGDPTLERPAMKTKDEDRLGVATPDLIVGAQTPRGLTVGGQGFMGQYSPLSKGSLETKLATDEVVSADVQLHEDMMNSAMGEIDSFCIEHVWIKPMHKYAREWSRTVLKAFHGQEAFDIEEKLNEIKNWIERIKDVEKTLTTSDGLFEVDCSILQQELVPALSNIFKQLIQLVADDAKNLSTSFVEEIKKLSKTLKDQNTTVDQFAVFAGQVKEYRSRTQQLQEKVSYIKSMYEVIRMSYRSLNPDEEKLEERVRTTWESFLVQLQEAHDFVHTQTPVMLEELDMTYQTLHEEALTISRQATSGKFLDPSQHSPTILTDMRHLAEKFGAIQHKMEEISKWREMITGTGYDLSALGFMVGQMDMRRELWKYVEVATYHIKDWKVQLFRKMNVKKAMGKLTDWQTAAMMMAEDIPEGDKVLAHWVNIMQDFKQNLPLLAKLGSDALKHRHWKQLYVGMGKDPNEIGWSMSVGDLIDMDLPKHSQLINQIYTAATSEFSLEQSLGKLRRMWEEKEFKLAKYIRELPVRREKKRTGSPVARLQAAKSKSRTRIVTEETYILIGTDELRYQLEDTEVTLQAMLASPHIADLRSQAEVWRVTLQQVDDIIHLWTECQTKWLFLSKSFADINLVLQLPDEAAMFSEVDKKYKGFMQDVVEDPKMLSVLSKRRGQKGWRELQGEALRQLLKWCIEEQEKIIKKLDSKLMATRNEFPRLHFLSNSEIVELLSLSRDPRTMTSFVKKCFHGIRALNFALPADVNHTTTALDLDLHAEVLQATAIKGEAGEVVDLVCRVEANTQTTQWLQAVEQTMRNTVGTALQACMEARLGKNSMPIQTWVRLFPSQCAVLAEAVLWARDVGEALQTSDRQRLMDLKGKMSASLEERLGTLRELYREQSIRKTHITLSNLVNQAVHQRDIVSMLLEAKTLTDNCFDWQKVMKYSMDIKPVTKFNVAKLKESHKVEDTGDPETTCSSLDVEQGFEFGPCVVNQLNWSLPYDYEYLGPVNRLILTPLTDRCLLSLSGSVQSFACGAVMGPEGVGKSETVAELARALGRNFITYNCTHMTGISALTQHLVGGIQSGAWVCLDDANHLPTGVMSVLSHHLGHLRNAYRILAASSNSQYTIRSAPTIRRRRRTVASLASFPPEDGLQTVGTGQHRRHSIFGTDQKELSTALSALSLDLQDFANSQHLSSTFSYEPWTLGLVTFNGSLMQANTNFSPFLTLNTRDQSFQTIPETLRSAYRPVTLIVPDRKLLVQSILLCGGFQGHRLLAGKLETFLRLLEKQLLSVETPAVSLHSVKVMLALAQQELQTRWLQISSSDSAERESVLRPNSMEMEEMALAYAYITFANRGLAERESVLRPNSMEMEEMALVRGISSILIPTLQNPDEVSRVKDLLRTAFPVSNRPASAKTNDPVLINAIQEHMEADKLQATRKHLDKILQLWAALQAQQGVMLVGPSGSGKTTTYRILAEVLNILNENIYATQETPDIYPTPKISKSRLVGSLERRMTQDDMRRKTLDDSPDKPRSTKSINRMDLASLPEASFHQEVDYPRVDGAVLVPNAHSLEDLLGFYDPEDHFWKDGLLTNFLRNALHTAEAAKKMIQNFQSSDRRSKTNLSEPTTVYQWIIMDGRFDPPWSECVVTLLDQNRGIHLANGDTIALEPTTSLLFEMSELNRASPSLVGRSAIVYFEDGEHIWRSTVESWFLNAYNRWTVTAQTVKVWTDLINDVFPQTIEFLSSSAVSVLDVDTSYSSRAKSPCCKGLQEVSSFLSILSSLLNKHMARDTTDANSVRSQSPRDDTRSQASWTSAGSQRRMIRLEDLSPSNQAIVSQSMFVFAYIWGFGGHLHERHTAAFDLFARKALSQANQQILIPPIGSVYDYCIDTKTGTLIRWIERQNPERSRMMVSTYTVLPEVERYSFLIDLLATSQQAVLLAGLPGVGKTALMQNLVQPKHNLTRIPMSSGLRPSQLQEVIEFKMDMLTKRNVTARTISSKGKMSNQQVFFIDDINMAANDHCGTQPCLEVLRQIMAHGGVYNIDKHSFKPISNAAFVAACTSPAVAGIGNSAACHQMSRRLIRLFTVIAFHPPSLDSVKKLYTGMLQSWLEEFPVYSVAHHTRMANAIVSACYDLYRQVSAHLPPTPQKALHVFSLHDLSRVVHGMLLLTPRVRGKPRPVRTRASSRTWSMVSGDTSTSEGTGKSVSIFPVPPSEDAGDGRTPRRGLSWAGNHSDAPVAPPLQKLVVRLWCHEAIRTFADRLFWDEAVALGLYTFLLGKKCLRKAGSESANKMELIVVDSLASGEAAIASSGEVFPKINSNHPEVRMDGPKRPSRFLRSPVSQQ</sequence>
<feature type="region of interest" description="Disordered" evidence="12">
    <location>
        <begin position="620"/>
        <end position="708"/>
    </location>
</feature>
<proteinExistence type="inferred from homology"/>
<keyword evidence="4" id="KW-0493">Microtubule</keyword>
<keyword evidence="6" id="KW-0547">Nucleotide-binding</keyword>
<evidence type="ECO:0000256" key="12">
    <source>
        <dbReference type="SAM" id="MobiDB-lite"/>
    </source>
</evidence>
<dbReference type="InterPro" id="IPR026983">
    <property type="entry name" value="DHC"/>
</dbReference>
<dbReference type="FunFam" id="1.20.140.100:FF:000008">
    <property type="entry name" value="Dynein heavy chain domain 1"/>
    <property type="match status" value="1"/>
</dbReference>
<evidence type="ECO:0000256" key="5">
    <source>
        <dbReference type="ARBA" id="ARBA00022737"/>
    </source>
</evidence>
<feature type="region of interest" description="Disordered" evidence="12">
    <location>
        <begin position="2467"/>
        <end position="2490"/>
    </location>
</feature>
<dbReference type="Gene3D" id="3.20.180.20">
    <property type="entry name" value="Dynein heavy chain, N-terminal domain 2"/>
    <property type="match status" value="1"/>
</dbReference>
<evidence type="ECO:0000256" key="10">
    <source>
        <dbReference type="ARBA" id="ARBA00023175"/>
    </source>
</evidence>
<dbReference type="STRING" id="7739.C3YSF5"/>
<evidence type="ECO:0000259" key="13">
    <source>
        <dbReference type="SMART" id="SM00382"/>
    </source>
</evidence>
<dbReference type="Pfam" id="PF12775">
    <property type="entry name" value="AAA_7"/>
    <property type="match status" value="1"/>
</dbReference>
<dbReference type="Gene3D" id="1.20.58.1120">
    <property type="match status" value="1"/>
</dbReference>
<dbReference type="FunFam" id="1.10.287.2620:FF:000001">
    <property type="entry name" value="Cytoplasmic dynein heavy chain 1"/>
    <property type="match status" value="1"/>
</dbReference>
<dbReference type="GO" id="GO:0005874">
    <property type="term" value="C:microtubule"/>
    <property type="evidence" value="ECO:0007669"/>
    <property type="project" value="UniProtKB-KW"/>
</dbReference>
<feature type="region of interest" description="Disordered" evidence="12">
    <location>
        <begin position="2994"/>
        <end position="3019"/>
    </location>
</feature>
<feature type="compositionally biased region" description="Basic and acidic residues" evidence="12">
    <location>
        <begin position="695"/>
        <end position="708"/>
    </location>
</feature>
<dbReference type="Pfam" id="PF12774">
    <property type="entry name" value="AAA_6"/>
    <property type="match status" value="3"/>
</dbReference>
<dbReference type="FunFam" id="1.20.58.1120:FF:000010">
    <property type="entry name" value="Dynein heavy chain domain 1"/>
    <property type="match status" value="1"/>
</dbReference>
<evidence type="ECO:0000256" key="1">
    <source>
        <dbReference type="ARBA" id="ARBA00004245"/>
    </source>
</evidence>
<dbReference type="SMART" id="SM00382">
    <property type="entry name" value="AAA"/>
    <property type="match status" value="3"/>
</dbReference>
<organism>
    <name type="scientific">Branchiostoma floridae</name>
    <name type="common">Florida lancelet</name>
    <name type="synonym">Amphioxus</name>
    <dbReference type="NCBI Taxonomy" id="7739"/>
    <lineage>
        <taxon>Eukaryota</taxon>
        <taxon>Metazoa</taxon>
        <taxon>Chordata</taxon>
        <taxon>Cephalochordata</taxon>
        <taxon>Leptocardii</taxon>
        <taxon>Amphioxiformes</taxon>
        <taxon>Branchiostomatidae</taxon>
        <taxon>Branchiostoma</taxon>
    </lineage>
</organism>
<dbReference type="InterPro" id="IPR003593">
    <property type="entry name" value="AAA+_ATPase"/>
</dbReference>
<evidence type="ECO:0000256" key="6">
    <source>
        <dbReference type="ARBA" id="ARBA00022741"/>
    </source>
</evidence>
<dbReference type="GO" id="GO:0045505">
    <property type="term" value="F:dynein intermediate chain binding"/>
    <property type="evidence" value="ECO:0007669"/>
    <property type="project" value="InterPro"/>
</dbReference>
<evidence type="ECO:0000256" key="9">
    <source>
        <dbReference type="ARBA" id="ARBA00023054"/>
    </source>
</evidence>
<feature type="compositionally biased region" description="Low complexity" evidence="12">
    <location>
        <begin position="156"/>
        <end position="177"/>
    </location>
</feature>
<dbReference type="Gene3D" id="1.10.8.710">
    <property type="match status" value="1"/>
</dbReference>
<dbReference type="GO" id="GO:0030286">
    <property type="term" value="C:dynein complex"/>
    <property type="evidence" value="ECO:0007669"/>
    <property type="project" value="UniProtKB-KW"/>
</dbReference>
<evidence type="ECO:0000256" key="8">
    <source>
        <dbReference type="ARBA" id="ARBA00023017"/>
    </source>
</evidence>
<dbReference type="InterPro" id="IPR043157">
    <property type="entry name" value="Dynein_AAA1S"/>
</dbReference>
<comment type="subcellular location">
    <subcellularLocation>
        <location evidence="1">Cytoplasm</location>
        <location evidence="1">Cytoskeleton</location>
    </subcellularLocation>
</comment>
<keyword evidence="10" id="KW-0505">Motor protein</keyword>
<keyword evidence="3" id="KW-0963">Cytoplasm</keyword>
<keyword evidence="11" id="KW-0206">Cytoskeleton</keyword>
<dbReference type="InterPro" id="IPR042222">
    <property type="entry name" value="Dynein_2_N"/>
</dbReference>
<dbReference type="InterPro" id="IPR041466">
    <property type="entry name" value="Dynein_AAA5_ext"/>
</dbReference>
<feature type="region of interest" description="Disordered" evidence="12">
    <location>
        <begin position="149"/>
        <end position="185"/>
    </location>
</feature>
<keyword evidence="7" id="KW-0067">ATP-binding</keyword>